<dbReference type="OrthoDB" id="1928965at2759"/>
<keyword evidence="9 19" id="KW-0479">Metal-binding</keyword>
<proteinExistence type="inferred from homology"/>
<comment type="catalytic activity">
    <reaction evidence="1">
        <text>2 a phenolic donor + H2O2 = 2 a phenolic radical donor + 2 H2O</text>
        <dbReference type="Rhea" id="RHEA:56136"/>
        <dbReference type="ChEBI" id="CHEBI:15377"/>
        <dbReference type="ChEBI" id="CHEBI:16240"/>
        <dbReference type="ChEBI" id="CHEBI:139520"/>
        <dbReference type="ChEBI" id="CHEBI:139521"/>
        <dbReference type="EC" id="1.11.1.7"/>
    </reaction>
</comment>
<dbReference type="Pfam" id="PF00082">
    <property type="entry name" value="Peptidase_S8"/>
    <property type="match status" value="1"/>
</dbReference>
<evidence type="ECO:0000259" key="23">
    <source>
        <dbReference type="PROSITE" id="PS50873"/>
    </source>
</evidence>
<dbReference type="InterPro" id="IPR019793">
    <property type="entry name" value="Peroxidases_heam-ligand_BS"/>
</dbReference>
<dbReference type="GO" id="GO:0140825">
    <property type="term" value="F:lactoperoxidase activity"/>
    <property type="evidence" value="ECO:0007669"/>
    <property type="project" value="UniProtKB-EC"/>
</dbReference>
<dbReference type="Gene3D" id="2.60.40.2310">
    <property type="match status" value="1"/>
</dbReference>
<dbReference type="CDD" id="cd02120">
    <property type="entry name" value="PA_subtilisin_like"/>
    <property type="match status" value="1"/>
</dbReference>
<evidence type="ECO:0000313" key="26">
    <source>
        <dbReference type="Proteomes" id="UP000325577"/>
    </source>
</evidence>
<dbReference type="SUPFAM" id="SSF48113">
    <property type="entry name" value="Heme-dependent peroxidases"/>
    <property type="match status" value="1"/>
</dbReference>
<feature type="region of interest" description="Disordered" evidence="22">
    <location>
        <begin position="1"/>
        <end position="25"/>
    </location>
</feature>
<dbReference type="InterPro" id="IPR033905">
    <property type="entry name" value="Secretory_peroxidase"/>
</dbReference>
<keyword evidence="10" id="KW-0732">Signal</keyword>
<feature type="compositionally biased region" description="Polar residues" evidence="22">
    <location>
        <begin position="329"/>
        <end position="338"/>
    </location>
</feature>
<dbReference type="GO" id="GO:0046872">
    <property type="term" value="F:metal ion binding"/>
    <property type="evidence" value="ECO:0007669"/>
    <property type="project" value="UniProtKB-KW"/>
</dbReference>
<keyword evidence="13 19" id="KW-0106">Calcium</keyword>
<gene>
    <name evidence="25" type="ORF">F0562_026554</name>
</gene>
<dbReference type="InterPro" id="IPR036852">
    <property type="entry name" value="Peptidase_S8/S53_dom_sf"/>
</dbReference>
<evidence type="ECO:0000256" key="17">
    <source>
        <dbReference type="ARBA" id="ARBA00023180"/>
    </source>
</evidence>
<feature type="domain" description="Plant heme peroxidase family profile" evidence="23">
    <location>
        <begin position="358"/>
        <end position="614"/>
    </location>
</feature>
<dbReference type="Proteomes" id="UP000325577">
    <property type="component" value="Linkage Group LG14"/>
</dbReference>
<sequence length="1260" mass="135092">MAWIDNQSVEPDDDEVNNEYKEDNKNTKILSSDLLLSEPLEFTISAVPPQPEEGVERRSPAVDILPSLKEEPTDTDLEGSIPVAVMPMPMQAPSVGKSMVVAPKRASMDRHTKVEGRGRRIRIPAACAARIFQLTRELGHKSDGETIRWLLEKAEPAIIEATGTGTVPAIAVSVNGTLKIPTTPTTTTEGETTKKKRKRACNSEFYDVNDSVPSNFAPVAPMTPQGLVPVWTVGGGAGVVPANAVAGGAYFMIPPTAAAIAGPSNQPQFWAIPGMATPVFNVSARPISNFVPATQLGVNFGGGDGGEVKSPAGSGSSSASGEKSETVSTMAPSSSSTTQMLRDFSLEIYEKKELQFMGCDASVLLDSTPGNKAEKDGPPNISLRSFYVMDDAKAKLEIACPHTVSCADIIAIVARDVVAMSGGPYWNVLKGRKDGRVSKANETINLPAPSFNITQLIQSFSKGGLGLKDLVALSGGHTLGFSHCSSFESRLRNFSLVNDIDPRMNSEFAENLKKKCLKPNSDHNAGEFLDSTSSTFDNDYYRRIIAGKGVFGSDQALYGDYRTRWIVESFAKDQSLFFREFAASMVKLGSVGVHVVYMGNHPKGSVSVASMRQNILADVIGSPPLAKESLLHSYGRSFNGFVAKLSDEEAAKLQAKALGHSLWLNARIWPESESFSDIGFDPPPAKWNGTCQTANNFTCNKERSAKCKLLGIAEGVARGGVPNARIAVYKVCWSGGCAAADILAAFDYAIADGVDIISVSIGSILPAPYHRQPISIGSFHAMKNGILTSCSAGNNGPFRREISKYFPWAPTVGASTIDRKFVTKVVLGNGQTFLGTSLNNFNLDGTAFPLVYSGDAANVTLRVGPEAARLCFPGTLSKIKSKGGVVLCDMFYDGSVAIWAEAMGVIMPLSSHDEVAFAFPVPAVMISREDCRKLYDYIKNTETPTATILSTEANKDFMAPIVASFSSRGPNPISPDILKPDITAPGVNILAAWSANAVPSLYMFDNRQVDYNILSGTSMSFPHATGAAAYVKAAHPTWSPAAIKSALMTTATIMDPRKNDDAEFAYGSGHINPLKAVDPGLVFDATEADYVHFLCKEGYNTTLVRLISGDSSSCPSDKPGKTGDLNYPSFALSLLDGEQIIATFPGTVINVGSPNSTYYSKVSMPPSFSIVVEPSVLTFSDFGEKKSFTVKVNNTPLIQVPIISGLIEWTDGSHIVRSPIVVFNNMPSIWASLGDYSQKTNYHSWDGETIYHKNGIMRGN</sequence>
<dbReference type="SUPFAM" id="SSF52743">
    <property type="entry name" value="Subtilisin-like"/>
    <property type="match status" value="1"/>
</dbReference>
<dbReference type="Pfam" id="PF05922">
    <property type="entry name" value="Inhibitor_I9"/>
    <property type="match status" value="1"/>
</dbReference>
<evidence type="ECO:0000256" key="8">
    <source>
        <dbReference type="ARBA" id="ARBA00022670"/>
    </source>
</evidence>
<accession>A0A5J5BD94</accession>
<organism evidence="25 26">
    <name type="scientific">Nyssa sinensis</name>
    <dbReference type="NCBI Taxonomy" id="561372"/>
    <lineage>
        <taxon>Eukaryota</taxon>
        <taxon>Viridiplantae</taxon>
        <taxon>Streptophyta</taxon>
        <taxon>Embryophyta</taxon>
        <taxon>Tracheophyta</taxon>
        <taxon>Spermatophyta</taxon>
        <taxon>Magnoliopsida</taxon>
        <taxon>eudicotyledons</taxon>
        <taxon>Gunneridae</taxon>
        <taxon>Pentapetalae</taxon>
        <taxon>asterids</taxon>
        <taxon>Cornales</taxon>
        <taxon>Nyssaceae</taxon>
        <taxon>Nyssa</taxon>
    </lineage>
</organism>
<protein>
    <recommendedName>
        <fullName evidence="5">peroxidase</fullName>
        <ecNumber evidence="5">1.11.1.7</ecNumber>
    </recommendedName>
</protein>
<comment type="similarity">
    <text evidence="4 21">Belongs to the peptidase S8 family.</text>
</comment>
<dbReference type="PROSITE" id="PS51892">
    <property type="entry name" value="SUBTILASE"/>
    <property type="match status" value="1"/>
</dbReference>
<dbReference type="Pfam" id="PF17766">
    <property type="entry name" value="fn3_6"/>
    <property type="match status" value="1"/>
</dbReference>
<feature type="domain" description="TCP" evidence="24">
    <location>
        <begin position="107"/>
        <end position="161"/>
    </location>
</feature>
<feature type="binding site" evidence="19">
    <location>
        <position position="360"/>
    </location>
    <ligand>
        <name>Ca(2+)</name>
        <dbReference type="ChEBI" id="CHEBI:29108"/>
        <label>1</label>
    </ligand>
</feature>
<dbReference type="InterPro" id="IPR023828">
    <property type="entry name" value="Peptidase_S8_Ser-AS"/>
</dbReference>
<dbReference type="GO" id="GO:0006508">
    <property type="term" value="P:proteolysis"/>
    <property type="evidence" value="ECO:0007669"/>
    <property type="project" value="UniProtKB-KW"/>
</dbReference>
<keyword evidence="11" id="KW-0378">Hydrolase</keyword>
<evidence type="ECO:0000256" key="19">
    <source>
        <dbReference type="PIRSR" id="PIRSR600823-3"/>
    </source>
</evidence>
<keyword evidence="6" id="KW-0575">Peroxidase</keyword>
<dbReference type="EMBL" id="CM018037">
    <property type="protein sequence ID" value="KAA8539862.1"/>
    <property type="molecule type" value="Genomic_DNA"/>
</dbReference>
<dbReference type="EC" id="1.11.1.7" evidence="5"/>
<feature type="binding site" evidence="19">
    <location>
        <position position="537"/>
    </location>
    <ligand>
        <name>Ca(2+)</name>
        <dbReference type="ChEBI" id="CHEBI:29108"/>
        <label>2</label>
    </ligand>
</feature>
<dbReference type="CDD" id="cd00693">
    <property type="entry name" value="secretory_peroxidase"/>
    <property type="match status" value="1"/>
</dbReference>
<comment type="cofactor">
    <cofactor evidence="19">
        <name>Ca(2+)</name>
        <dbReference type="ChEBI" id="CHEBI:29108"/>
    </cofactor>
    <text evidence="19">Binds 2 calcium ions per subunit.</text>
</comment>
<evidence type="ECO:0000256" key="14">
    <source>
        <dbReference type="ARBA" id="ARBA00023002"/>
    </source>
</evidence>
<feature type="binding site" evidence="19">
    <location>
        <position position="358"/>
    </location>
    <ligand>
        <name>Ca(2+)</name>
        <dbReference type="ChEBI" id="CHEBI:29108"/>
        <label>1</label>
    </ligand>
</feature>
<dbReference type="Gene3D" id="1.10.420.10">
    <property type="entry name" value="Peroxidase, domain 2"/>
    <property type="match status" value="1"/>
</dbReference>
<keyword evidence="12" id="KW-0720">Serine protease</keyword>
<dbReference type="PROSITE" id="PS51369">
    <property type="entry name" value="TCP"/>
    <property type="match status" value="1"/>
</dbReference>
<evidence type="ECO:0000256" key="9">
    <source>
        <dbReference type="ARBA" id="ARBA00022723"/>
    </source>
</evidence>
<dbReference type="GO" id="GO:0004252">
    <property type="term" value="F:serine-type endopeptidase activity"/>
    <property type="evidence" value="ECO:0007669"/>
    <property type="project" value="InterPro"/>
</dbReference>
<comment type="caution">
    <text evidence="21">Lacks conserved residue(s) required for the propagation of feature annotation.</text>
</comment>
<evidence type="ECO:0000256" key="10">
    <source>
        <dbReference type="ARBA" id="ARBA00022729"/>
    </source>
</evidence>
<evidence type="ECO:0000256" key="15">
    <source>
        <dbReference type="ARBA" id="ARBA00023004"/>
    </source>
</evidence>
<name>A0A5J5BD94_9ASTE</name>
<comment type="function">
    <text evidence="2">Removal of H(2)O(2), oxidation of toxic reductants, biosynthesis and degradation of lignin, suberization, auxin catabolism, response to environmental stresses such as wounding, pathogen attack and oxidative stress. These functions might be dependent on each isozyme/isoform in each plant tissue.</text>
</comment>
<evidence type="ECO:0000256" key="6">
    <source>
        <dbReference type="ARBA" id="ARBA00022559"/>
    </source>
</evidence>
<dbReference type="Pfam" id="PF03634">
    <property type="entry name" value="TCP"/>
    <property type="match status" value="1"/>
</dbReference>
<evidence type="ECO:0000259" key="24">
    <source>
        <dbReference type="PROSITE" id="PS51369"/>
    </source>
</evidence>
<keyword evidence="16 20" id="KW-1015">Disulfide bond</keyword>
<evidence type="ECO:0000256" key="20">
    <source>
        <dbReference type="PIRSR" id="PIRSR600823-5"/>
    </source>
</evidence>
<dbReference type="InterPro" id="IPR045051">
    <property type="entry name" value="SBT"/>
</dbReference>
<dbReference type="InterPro" id="IPR002016">
    <property type="entry name" value="Haem_peroxidase"/>
</dbReference>
<keyword evidence="26" id="KW-1185">Reference proteome</keyword>
<keyword evidence="7" id="KW-0349">Heme</keyword>
<evidence type="ECO:0000256" key="16">
    <source>
        <dbReference type="ARBA" id="ARBA00023157"/>
    </source>
</evidence>
<evidence type="ECO:0000256" key="3">
    <source>
        <dbReference type="ARBA" id="ARBA00006873"/>
    </source>
</evidence>
<evidence type="ECO:0000313" key="25">
    <source>
        <dbReference type="EMBL" id="KAA8539862.1"/>
    </source>
</evidence>
<dbReference type="Pfam" id="PF00141">
    <property type="entry name" value="peroxidase"/>
    <property type="match status" value="1"/>
</dbReference>
<evidence type="ECO:0000256" key="5">
    <source>
        <dbReference type="ARBA" id="ARBA00012313"/>
    </source>
</evidence>
<keyword evidence="17" id="KW-0325">Glycoprotein</keyword>
<evidence type="ECO:0000256" key="12">
    <source>
        <dbReference type="ARBA" id="ARBA00022825"/>
    </source>
</evidence>
<feature type="binding site" evidence="19">
    <location>
        <position position="362"/>
    </location>
    <ligand>
        <name>Ca(2+)</name>
        <dbReference type="ChEBI" id="CHEBI:29108"/>
        <label>1</label>
    </ligand>
</feature>
<dbReference type="PROSITE" id="PS00138">
    <property type="entry name" value="SUBTILASE_SER"/>
    <property type="match status" value="1"/>
</dbReference>
<dbReference type="GO" id="GO:0042744">
    <property type="term" value="P:hydrogen peroxide catabolic process"/>
    <property type="evidence" value="ECO:0007669"/>
    <property type="project" value="InterPro"/>
</dbReference>
<evidence type="ECO:0000256" key="7">
    <source>
        <dbReference type="ARBA" id="ARBA00022617"/>
    </source>
</evidence>
<dbReference type="Gene3D" id="3.50.30.30">
    <property type="match status" value="1"/>
</dbReference>
<comment type="similarity">
    <text evidence="3">Belongs to the peroxidase family. Ascorbate peroxidase subfamily.</text>
</comment>
<feature type="region of interest" description="Disordered" evidence="22">
    <location>
        <begin position="302"/>
        <end position="338"/>
    </location>
</feature>
<evidence type="ECO:0000256" key="11">
    <source>
        <dbReference type="ARBA" id="ARBA00022801"/>
    </source>
</evidence>
<reference evidence="25 26" key="1">
    <citation type="submission" date="2019-09" db="EMBL/GenBank/DDBJ databases">
        <title>A chromosome-level genome assembly of the Chinese tupelo Nyssa sinensis.</title>
        <authorList>
            <person name="Yang X."/>
            <person name="Kang M."/>
            <person name="Yang Y."/>
            <person name="Xiong H."/>
            <person name="Wang M."/>
            <person name="Zhang Z."/>
            <person name="Wang Z."/>
            <person name="Wu H."/>
            <person name="Ma T."/>
            <person name="Liu J."/>
            <person name="Xi Z."/>
        </authorList>
    </citation>
    <scope>NUCLEOTIDE SEQUENCE [LARGE SCALE GENOMIC DNA]</scope>
    <source>
        <strain evidence="25">J267</strain>
        <tissue evidence="25">Leaf</tissue>
    </source>
</reference>
<dbReference type="FunFam" id="1.10.420.10:FF:000006">
    <property type="entry name" value="Peroxidase"/>
    <property type="match status" value="1"/>
</dbReference>
<dbReference type="InterPro" id="IPR010259">
    <property type="entry name" value="S8pro/Inhibitor_I9"/>
</dbReference>
<evidence type="ECO:0000256" key="2">
    <source>
        <dbReference type="ARBA" id="ARBA00002322"/>
    </source>
</evidence>
<feature type="binding site" evidence="19">
    <location>
        <position position="478"/>
    </location>
    <ligand>
        <name>Ca(2+)</name>
        <dbReference type="ChEBI" id="CHEBI:29108"/>
        <label>2</label>
    </ligand>
</feature>
<dbReference type="PROSITE" id="PS00435">
    <property type="entry name" value="PEROXIDASE_1"/>
    <property type="match status" value="1"/>
</dbReference>
<dbReference type="InterPro" id="IPR010255">
    <property type="entry name" value="Haem_peroxidase_sf"/>
</dbReference>
<dbReference type="PRINTS" id="PR00458">
    <property type="entry name" value="PEROXIDASE"/>
</dbReference>
<keyword evidence="8" id="KW-0645">Protease</keyword>
<dbReference type="InterPro" id="IPR041469">
    <property type="entry name" value="Subtilisin-like_FN3"/>
</dbReference>
<dbReference type="PROSITE" id="PS50873">
    <property type="entry name" value="PEROXIDASE_4"/>
    <property type="match status" value="1"/>
</dbReference>
<dbReference type="GO" id="GO:0020037">
    <property type="term" value="F:heme binding"/>
    <property type="evidence" value="ECO:0007669"/>
    <property type="project" value="InterPro"/>
</dbReference>
<evidence type="ECO:0000256" key="22">
    <source>
        <dbReference type="SAM" id="MobiDB-lite"/>
    </source>
</evidence>
<dbReference type="InterPro" id="IPR000209">
    <property type="entry name" value="Peptidase_S8/S53_dom"/>
</dbReference>
<evidence type="ECO:0000256" key="18">
    <source>
        <dbReference type="PIRSR" id="PIRSR600823-2"/>
    </source>
</evidence>
<evidence type="ECO:0000256" key="4">
    <source>
        <dbReference type="ARBA" id="ARBA00011073"/>
    </source>
</evidence>
<feature type="binding site" description="axial binding residue" evidence="19">
    <location>
        <position position="477"/>
    </location>
    <ligand>
        <name>heme b</name>
        <dbReference type="ChEBI" id="CHEBI:60344"/>
    </ligand>
    <ligandPart>
        <name>Fe</name>
        <dbReference type="ChEBI" id="CHEBI:18248"/>
    </ligandPart>
</feature>
<feature type="compositionally biased region" description="Low complexity" evidence="22">
    <location>
        <begin position="308"/>
        <end position="321"/>
    </location>
</feature>
<evidence type="ECO:0000256" key="21">
    <source>
        <dbReference type="PROSITE-ProRule" id="PRU01240"/>
    </source>
</evidence>
<dbReference type="PRINTS" id="PR00461">
    <property type="entry name" value="PLPEROXIDASE"/>
</dbReference>
<dbReference type="Gene3D" id="3.40.50.200">
    <property type="entry name" value="Peptidase S8/S53 domain"/>
    <property type="match status" value="2"/>
</dbReference>
<feature type="binding site" evidence="19">
    <location>
        <position position="374"/>
    </location>
    <ligand>
        <name>Ca(2+)</name>
        <dbReference type="ChEBI" id="CHEBI:29108"/>
        <label>1</label>
    </ligand>
</feature>
<dbReference type="GO" id="GO:0006979">
    <property type="term" value="P:response to oxidative stress"/>
    <property type="evidence" value="ECO:0007669"/>
    <property type="project" value="InterPro"/>
</dbReference>
<dbReference type="InterPro" id="IPR000823">
    <property type="entry name" value="Peroxidase_pln"/>
</dbReference>
<dbReference type="InterPro" id="IPR017887">
    <property type="entry name" value="TF_TCP_subgr"/>
</dbReference>
<feature type="binding site" evidence="18">
    <location>
        <position position="447"/>
    </location>
    <ligand>
        <name>substrate</name>
    </ligand>
</feature>
<dbReference type="PANTHER" id="PTHR10795">
    <property type="entry name" value="PROPROTEIN CONVERTASE SUBTILISIN/KEXIN"/>
    <property type="match status" value="1"/>
</dbReference>
<keyword evidence="15 19" id="KW-0408">Iron</keyword>
<evidence type="ECO:0000256" key="1">
    <source>
        <dbReference type="ARBA" id="ARBA00000189"/>
    </source>
</evidence>
<evidence type="ECO:0000256" key="13">
    <source>
        <dbReference type="ARBA" id="ARBA00022837"/>
    </source>
</evidence>
<feature type="disulfide bond" evidence="20">
    <location>
        <begin position="484"/>
        <end position="516"/>
    </location>
</feature>
<dbReference type="Gene3D" id="1.10.520.10">
    <property type="match status" value="1"/>
</dbReference>
<dbReference type="AlphaFoldDB" id="A0A5J5BD94"/>
<keyword evidence="14" id="KW-0560">Oxidoreductase</keyword>
<comment type="cofactor">
    <cofactor evidence="19">
        <name>heme b</name>
        <dbReference type="ChEBI" id="CHEBI:60344"/>
    </cofactor>
    <text evidence="19">Binds 1 heme b (iron(II)-protoporphyrin IX) group per subunit.</text>
</comment>
<feature type="binding site" evidence="19">
    <location>
        <position position="532"/>
    </location>
    <ligand>
        <name>Ca(2+)</name>
        <dbReference type="ChEBI" id="CHEBI:29108"/>
        <label>2</label>
    </ligand>
</feature>